<dbReference type="Pfam" id="PF01035">
    <property type="entry name" value="DNA_binding_1"/>
    <property type="match status" value="1"/>
</dbReference>
<keyword evidence="4" id="KW-1185">Reference proteome</keyword>
<dbReference type="RefSeq" id="WP_125567861.1">
    <property type="nucleotide sequence ID" value="NZ_AP019307.1"/>
</dbReference>
<dbReference type="CDD" id="cd06445">
    <property type="entry name" value="ATase"/>
    <property type="match status" value="1"/>
</dbReference>
<reference evidence="3 4" key="1">
    <citation type="submission" date="2018-11" db="EMBL/GenBank/DDBJ databases">
        <title>Complete genome sequence of Nocardioides baekrokdamisoli strain KCTC 39748.</title>
        <authorList>
            <person name="Kang S.W."/>
            <person name="Lee K.C."/>
            <person name="Kim K.K."/>
            <person name="Kim J.S."/>
            <person name="Kim D.S."/>
            <person name="Ko S.H."/>
            <person name="Yang S.H."/>
            <person name="Shin Y.K."/>
            <person name="Lee J.S."/>
        </authorList>
    </citation>
    <scope>NUCLEOTIDE SEQUENCE [LARGE SCALE GENOMIC DNA]</scope>
    <source>
        <strain evidence="3 4">KCTC 39748</strain>
    </source>
</reference>
<evidence type="ECO:0000259" key="2">
    <source>
        <dbReference type="Pfam" id="PF01035"/>
    </source>
</evidence>
<gene>
    <name evidence="3" type="ORF">Back2_13110</name>
</gene>
<dbReference type="SUPFAM" id="SSF46767">
    <property type="entry name" value="Methylated DNA-protein cysteine methyltransferase, C-terminal domain"/>
    <property type="match status" value="1"/>
</dbReference>
<dbReference type="GO" id="GO:0003824">
    <property type="term" value="F:catalytic activity"/>
    <property type="evidence" value="ECO:0007669"/>
    <property type="project" value="InterPro"/>
</dbReference>
<dbReference type="Gene3D" id="1.10.10.10">
    <property type="entry name" value="Winged helix-like DNA-binding domain superfamily/Winged helix DNA-binding domain"/>
    <property type="match status" value="1"/>
</dbReference>
<evidence type="ECO:0000313" key="3">
    <source>
        <dbReference type="EMBL" id="BBH17024.1"/>
    </source>
</evidence>
<feature type="domain" description="Methylated-DNA-[protein]-cysteine S-methyltransferase DNA binding" evidence="2">
    <location>
        <begin position="7"/>
        <end position="69"/>
    </location>
</feature>
<evidence type="ECO:0000256" key="1">
    <source>
        <dbReference type="ARBA" id="ARBA00022763"/>
    </source>
</evidence>
<dbReference type="EMBL" id="AP019307">
    <property type="protein sequence ID" value="BBH17024.1"/>
    <property type="molecule type" value="Genomic_DNA"/>
</dbReference>
<accession>A0A3G9J0N0</accession>
<proteinExistence type="predicted"/>
<dbReference type="OrthoDB" id="9132167at2"/>
<dbReference type="InterPro" id="IPR036217">
    <property type="entry name" value="MethylDNA_cys_MeTrfase_DNAb"/>
</dbReference>
<sequence length="103" mass="11142">MDDLRAEFIEAVLQVVESIPAGRVMTYGSIAKVLGRGGPRGVGGVMSTDGHGVPWWRVVRANGTLPGHLFVEAQQHWYAEGTPLKRGTVDINQALWNAEDSAD</sequence>
<dbReference type="AlphaFoldDB" id="A0A3G9J0N0"/>
<dbReference type="InterPro" id="IPR036388">
    <property type="entry name" value="WH-like_DNA-bd_sf"/>
</dbReference>
<protein>
    <recommendedName>
        <fullName evidence="2">Methylated-DNA-[protein]-cysteine S-methyltransferase DNA binding domain-containing protein</fullName>
    </recommendedName>
</protein>
<name>A0A3G9J0N0_9ACTN</name>
<dbReference type="Proteomes" id="UP000271573">
    <property type="component" value="Chromosome"/>
</dbReference>
<dbReference type="PANTHER" id="PTHR42942:SF1">
    <property type="entry name" value="ALKYLTRANSFERASE-LIKE PROTEIN 1"/>
    <property type="match status" value="1"/>
</dbReference>
<dbReference type="GO" id="GO:0006281">
    <property type="term" value="P:DNA repair"/>
    <property type="evidence" value="ECO:0007669"/>
    <property type="project" value="InterPro"/>
</dbReference>
<organism evidence="3 4">
    <name type="scientific">Nocardioides baekrokdamisoli</name>
    <dbReference type="NCBI Taxonomy" id="1804624"/>
    <lineage>
        <taxon>Bacteria</taxon>
        <taxon>Bacillati</taxon>
        <taxon>Actinomycetota</taxon>
        <taxon>Actinomycetes</taxon>
        <taxon>Propionibacteriales</taxon>
        <taxon>Nocardioidaceae</taxon>
        <taxon>Nocardioides</taxon>
    </lineage>
</organism>
<dbReference type="KEGG" id="nbe:Back2_13110"/>
<dbReference type="InterPro" id="IPR014048">
    <property type="entry name" value="MethylDNA_cys_MeTrfase_DNA-bd"/>
</dbReference>
<dbReference type="PANTHER" id="PTHR42942">
    <property type="entry name" value="6-O-METHYLGUANINE DNA METHYLTRANSFERASE"/>
    <property type="match status" value="1"/>
</dbReference>
<evidence type="ECO:0000313" key="4">
    <source>
        <dbReference type="Proteomes" id="UP000271573"/>
    </source>
</evidence>
<keyword evidence="1" id="KW-0227">DNA damage</keyword>
<dbReference type="InterPro" id="IPR052520">
    <property type="entry name" value="ATL_DNA_repair"/>
</dbReference>